<sequence length="76" mass="8705">MPNNKGQSRKLLPKYSGPYIVKKVSDHDRYVIEDPQGSMRSQKKYEGVTSIDKMKPFNIDVSSESEEDLDPNETDL</sequence>
<organism evidence="1">
    <name type="scientific">Diabrotica virgifera virgifera</name>
    <name type="common">western corn rootworm</name>
    <dbReference type="NCBI Taxonomy" id="50390"/>
    <lineage>
        <taxon>Eukaryota</taxon>
        <taxon>Metazoa</taxon>
        <taxon>Ecdysozoa</taxon>
        <taxon>Arthropoda</taxon>
        <taxon>Hexapoda</taxon>
        <taxon>Insecta</taxon>
        <taxon>Pterygota</taxon>
        <taxon>Neoptera</taxon>
        <taxon>Endopterygota</taxon>
        <taxon>Coleoptera</taxon>
        <taxon>Polyphaga</taxon>
        <taxon>Cucujiformia</taxon>
        <taxon>Chrysomeloidea</taxon>
        <taxon>Chrysomelidae</taxon>
        <taxon>Galerucinae</taxon>
        <taxon>Diabroticina</taxon>
        <taxon>Diabroticites</taxon>
        <taxon>Diabrotica</taxon>
    </lineage>
</organism>
<evidence type="ECO:0000313" key="1">
    <source>
        <dbReference type="RefSeq" id="XP_028153683.1"/>
    </source>
</evidence>
<dbReference type="InParanoid" id="A0A6P7H7J0"/>
<accession>A0A6P7H7J0</accession>
<dbReference type="RefSeq" id="XP_028153683.1">
    <property type="nucleotide sequence ID" value="XM_028297882.1"/>
</dbReference>
<dbReference type="AlphaFoldDB" id="A0A6P7H7J0"/>
<gene>
    <name evidence="1" type="primary">LOC114347143</name>
</gene>
<name>A0A6P7H7J0_DIAVI</name>
<protein>
    <submittedName>
        <fullName evidence="1">Uncharacterized protein LOC114347143</fullName>
    </submittedName>
</protein>
<reference evidence="1" key="1">
    <citation type="submission" date="2025-08" db="UniProtKB">
        <authorList>
            <consortium name="RefSeq"/>
        </authorList>
    </citation>
    <scope>IDENTIFICATION</scope>
    <source>
        <tissue evidence="1">Whole insect</tissue>
    </source>
</reference>
<proteinExistence type="predicted"/>